<reference evidence="2" key="1">
    <citation type="journal article" date="2015" name="PLoS Negl. Trop. Dis.">
        <title>Deep Sequencing Analysis of the Ixodes ricinus Haemocytome.</title>
        <authorList>
            <person name="Kotsyfakis M."/>
            <person name="Kopacek P."/>
            <person name="Franta Z."/>
            <person name="Pedra J.H."/>
            <person name="Ribeiro J.M."/>
        </authorList>
    </citation>
    <scope>NUCLEOTIDE SEQUENCE</scope>
</reference>
<sequence length="176" mass="20212">MIALFFLGILFLCHSHATLSESSKGDYPDANEVMWMLPETYMLQSGRSYPTLLCGYQVFFNSTSRGQTYKKYDLYFFYKNGKFINQPLYVKNVTGYTVYMGTRPEAELAPTRELQILFSDMESCMIAKNPNPAFPNACSLMVKKDKFSAPPEICARKFTQHCKSQGFKYTIQNCPK</sequence>
<dbReference type="GO" id="GO:0043176">
    <property type="term" value="F:amine binding"/>
    <property type="evidence" value="ECO:0007669"/>
    <property type="project" value="InterPro"/>
</dbReference>
<keyword evidence="1" id="KW-0732">Signal</keyword>
<dbReference type="AlphaFoldDB" id="A0A090X9I1"/>
<organism evidence="2">
    <name type="scientific">Ixodes ricinus</name>
    <name type="common">Common tick</name>
    <name type="synonym">Acarus ricinus</name>
    <dbReference type="NCBI Taxonomy" id="34613"/>
    <lineage>
        <taxon>Eukaryota</taxon>
        <taxon>Metazoa</taxon>
        <taxon>Ecdysozoa</taxon>
        <taxon>Arthropoda</taxon>
        <taxon>Chelicerata</taxon>
        <taxon>Arachnida</taxon>
        <taxon>Acari</taxon>
        <taxon>Parasitiformes</taxon>
        <taxon>Ixodida</taxon>
        <taxon>Ixodoidea</taxon>
        <taxon>Ixodidae</taxon>
        <taxon>Ixodinae</taxon>
        <taxon>Ixodes</taxon>
    </lineage>
</organism>
<dbReference type="EMBL" id="GBIH01001313">
    <property type="protein sequence ID" value="JAC93397.1"/>
    <property type="molecule type" value="mRNA"/>
</dbReference>
<proteinExistence type="evidence at transcript level"/>
<feature type="signal peptide" evidence="1">
    <location>
        <begin position="1"/>
        <end position="20"/>
    </location>
</feature>
<protein>
    <submittedName>
        <fullName evidence="2">Putative secreted protein</fullName>
    </submittedName>
</protein>
<feature type="chain" id="PRO_5001866645" evidence="1">
    <location>
        <begin position="21"/>
        <end position="176"/>
    </location>
</feature>
<evidence type="ECO:0000313" key="2">
    <source>
        <dbReference type="EMBL" id="JAC93397.1"/>
    </source>
</evidence>
<evidence type="ECO:0000256" key="1">
    <source>
        <dbReference type="SAM" id="SignalP"/>
    </source>
</evidence>
<name>A0A090X9I1_IXORI</name>
<dbReference type="InterPro" id="IPR012674">
    <property type="entry name" value="Calycin"/>
</dbReference>
<dbReference type="SUPFAM" id="SSF50814">
    <property type="entry name" value="Lipocalins"/>
    <property type="match status" value="1"/>
</dbReference>
<dbReference type="Gene3D" id="2.40.128.20">
    <property type="match status" value="1"/>
</dbReference>
<dbReference type="Pfam" id="PF02098">
    <property type="entry name" value="His_binding"/>
    <property type="match status" value="1"/>
</dbReference>
<accession>A0A090X9I1</accession>
<dbReference type="GO" id="GO:0030682">
    <property type="term" value="P:symbiont-mediated perturbation of host defenses"/>
    <property type="evidence" value="ECO:0007669"/>
    <property type="project" value="InterPro"/>
</dbReference>
<dbReference type="InterPro" id="IPR002970">
    <property type="entry name" value="Tick_his-bd"/>
</dbReference>